<feature type="region of interest" description="Disordered" evidence="1">
    <location>
        <begin position="138"/>
        <end position="172"/>
    </location>
</feature>
<protein>
    <submittedName>
        <fullName evidence="2">Uncharacterized protein</fullName>
    </submittedName>
</protein>
<keyword evidence="3" id="KW-1185">Reference proteome</keyword>
<accession>A7HU49</accession>
<proteinExistence type="predicted"/>
<reference evidence="2 3" key="1">
    <citation type="journal article" date="2011" name="Stand. Genomic Sci.">
        <title>Complete genome sequence of Parvibaculum lavamentivorans type strain (DS-1(T)).</title>
        <authorList>
            <person name="Schleheck D."/>
            <person name="Weiss M."/>
            <person name="Pitluck S."/>
            <person name="Bruce D."/>
            <person name="Land M.L."/>
            <person name="Han S."/>
            <person name="Saunders E."/>
            <person name="Tapia R."/>
            <person name="Detter C."/>
            <person name="Brettin T."/>
            <person name="Han J."/>
            <person name="Woyke T."/>
            <person name="Goodwin L."/>
            <person name="Pennacchio L."/>
            <person name="Nolan M."/>
            <person name="Cook A.M."/>
            <person name="Kjelleberg S."/>
            <person name="Thomas T."/>
        </authorList>
    </citation>
    <scope>NUCLEOTIDE SEQUENCE [LARGE SCALE GENOMIC DNA]</scope>
    <source>
        <strain evidence="3">DS-1 / DSM 13023 / NCIMB 13966</strain>
    </source>
</reference>
<dbReference type="STRING" id="402881.Plav_1815"/>
<name>A7HU49_PARL1</name>
<evidence type="ECO:0000313" key="3">
    <source>
        <dbReference type="Proteomes" id="UP000006377"/>
    </source>
</evidence>
<dbReference type="KEGG" id="pla:Plav_1815"/>
<dbReference type="RefSeq" id="WP_012110725.1">
    <property type="nucleotide sequence ID" value="NC_009719.1"/>
</dbReference>
<dbReference type="Proteomes" id="UP000006377">
    <property type="component" value="Chromosome"/>
</dbReference>
<dbReference type="EMBL" id="CP000774">
    <property type="protein sequence ID" value="ABS63432.1"/>
    <property type="molecule type" value="Genomic_DNA"/>
</dbReference>
<dbReference type="eggNOG" id="ENOG5034645">
    <property type="taxonomic scope" value="Bacteria"/>
</dbReference>
<evidence type="ECO:0000256" key="1">
    <source>
        <dbReference type="SAM" id="MobiDB-lite"/>
    </source>
</evidence>
<dbReference type="HOGENOM" id="CLU_1553801_0_0_5"/>
<feature type="compositionally biased region" description="Basic and acidic residues" evidence="1">
    <location>
        <begin position="157"/>
        <end position="172"/>
    </location>
</feature>
<dbReference type="AlphaFoldDB" id="A7HU49"/>
<dbReference type="OrthoDB" id="8480386at2"/>
<gene>
    <name evidence="2" type="ordered locus">Plav_1815</name>
</gene>
<evidence type="ECO:0000313" key="2">
    <source>
        <dbReference type="EMBL" id="ABS63432.1"/>
    </source>
</evidence>
<sequence length="172" mass="18277">MKKWTVQCGFAAYYANTVTVEAETFDAALEKAIVAANESDGWKPLDDCGPTFIDAVAEGDDADPWREFASSLPVPPRFSERGEPVAVTVTVSGGTVQQVEIEGGRAIVHVHDYDTEGAAPGTPGLHIDADGGTYALADWSNFSLPHETAESPSPTQEHPKGETHGTASHPDR</sequence>
<organism evidence="2 3">
    <name type="scientific">Parvibaculum lavamentivorans (strain DS-1 / DSM 13023 / NCIMB 13966)</name>
    <dbReference type="NCBI Taxonomy" id="402881"/>
    <lineage>
        <taxon>Bacteria</taxon>
        <taxon>Pseudomonadati</taxon>
        <taxon>Pseudomonadota</taxon>
        <taxon>Alphaproteobacteria</taxon>
        <taxon>Hyphomicrobiales</taxon>
        <taxon>Parvibaculaceae</taxon>
        <taxon>Parvibaculum</taxon>
    </lineage>
</organism>